<reference evidence="1" key="2">
    <citation type="submission" date="2020-05" db="UniProtKB">
        <authorList>
            <consortium name="EnsemblMetazoa"/>
        </authorList>
    </citation>
    <scope>IDENTIFICATION</scope>
    <source>
        <strain evidence="1">IAEA</strain>
    </source>
</reference>
<dbReference type="Proteomes" id="UP000091820">
    <property type="component" value="Unassembled WGS sequence"/>
</dbReference>
<keyword evidence="2" id="KW-1185">Reference proteome</keyword>
<sequence>MASIWECVCSLIANIMKRKQRKELALSPSSLHRHFQFENGRTPSVNPFFNFLTEVRKKGVQSKAAGRLWKCMSDQEKKPYRSIAVQEQKLKRLGPRRKSIRTSLPRSCNNSKAILRNRNSQLNAHLDTFGAGGDCGF</sequence>
<organism evidence="1 2">
    <name type="scientific">Glossina brevipalpis</name>
    <dbReference type="NCBI Taxonomy" id="37001"/>
    <lineage>
        <taxon>Eukaryota</taxon>
        <taxon>Metazoa</taxon>
        <taxon>Ecdysozoa</taxon>
        <taxon>Arthropoda</taxon>
        <taxon>Hexapoda</taxon>
        <taxon>Insecta</taxon>
        <taxon>Pterygota</taxon>
        <taxon>Neoptera</taxon>
        <taxon>Endopterygota</taxon>
        <taxon>Diptera</taxon>
        <taxon>Brachycera</taxon>
        <taxon>Muscomorpha</taxon>
        <taxon>Hippoboscoidea</taxon>
        <taxon>Glossinidae</taxon>
        <taxon>Glossina</taxon>
    </lineage>
</organism>
<dbReference type="SUPFAM" id="SSF47095">
    <property type="entry name" value="HMG-box"/>
    <property type="match status" value="1"/>
</dbReference>
<evidence type="ECO:0000313" key="2">
    <source>
        <dbReference type="Proteomes" id="UP000091820"/>
    </source>
</evidence>
<dbReference type="GO" id="GO:0005634">
    <property type="term" value="C:nucleus"/>
    <property type="evidence" value="ECO:0007669"/>
    <property type="project" value="UniProtKB-ARBA"/>
</dbReference>
<proteinExistence type="predicted"/>
<evidence type="ECO:0008006" key="3">
    <source>
        <dbReference type="Google" id="ProtNLM"/>
    </source>
</evidence>
<reference evidence="2" key="1">
    <citation type="submission" date="2014-03" db="EMBL/GenBank/DDBJ databases">
        <authorList>
            <person name="Aksoy S."/>
            <person name="Warren W."/>
            <person name="Wilson R.K."/>
        </authorList>
    </citation>
    <scope>NUCLEOTIDE SEQUENCE [LARGE SCALE GENOMIC DNA]</scope>
    <source>
        <strain evidence="2">IAEA</strain>
    </source>
</reference>
<evidence type="ECO:0000313" key="1">
    <source>
        <dbReference type="EnsemblMetazoa" id="GBRI026575-PA"/>
    </source>
</evidence>
<dbReference type="Gene3D" id="1.10.30.10">
    <property type="entry name" value="High mobility group box domain"/>
    <property type="match status" value="1"/>
</dbReference>
<accession>A0A1A9WNW6</accession>
<dbReference type="VEuPathDB" id="VectorBase:GBRI026575"/>
<name>A0A1A9WNW6_9MUSC</name>
<dbReference type="AlphaFoldDB" id="A0A1A9WNW6"/>
<dbReference type="EnsemblMetazoa" id="GBRI026575-RA">
    <property type="protein sequence ID" value="GBRI026575-PA"/>
    <property type="gene ID" value="GBRI026575"/>
</dbReference>
<protein>
    <recommendedName>
        <fullName evidence="3">HMG box domain-containing protein</fullName>
    </recommendedName>
</protein>
<dbReference type="InterPro" id="IPR036910">
    <property type="entry name" value="HMG_box_dom_sf"/>
</dbReference>